<dbReference type="Proteomes" id="UP000253472">
    <property type="component" value="Unassembled WGS sequence"/>
</dbReference>
<feature type="region of interest" description="Disordered" evidence="1">
    <location>
        <begin position="1"/>
        <end position="24"/>
    </location>
</feature>
<proteinExistence type="predicted"/>
<comment type="caution">
    <text evidence="2">The sequence shown here is derived from an EMBL/GenBank/DDBJ whole genome shotgun (WGS) entry which is preliminary data.</text>
</comment>
<evidence type="ECO:0000256" key="1">
    <source>
        <dbReference type="SAM" id="MobiDB-lite"/>
    </source>
</evidence>
<evidence type="ECO:0000313" key="2">
    <source>
        <dbReference type="EMBL" id="RCK63796.1"/>
    </source>
</evidence>
<dbReference type="EMBL" id="QLNQ01000023">
    <property type="protein sequence ID" value="RCK63796.1"/>
    <property type="molecule type" value="Genomic_DNA"/>
</dbReference>
<keyword evidence="3" id="KW-1185">Reference proteome</keyword>
<feature type="compositionally biased region" description="Low complexity" evidence="1">
    <location>
        <begin position="90"/>
        <end position="100"/>
    </location>
</feature>
<sequence>MVPIDATHVPNNNRQGTYDDDVTDPAEHLNKAWELLKDDVDDYQPVENEQGNPLQIISVWPAANNTASEVPNRRNGGNEHLIVSVFCDPATTASTNATKRTTSKRRIP</sequence>
<protein>
    <submittedName>
        <fullName evidence="2">Uncharacterized protein</fullName>
    </submittedName>
</protein>
<dbReference type="AlphaFoldDB" id="A0A367YD58"/>
<name>A0A367YD58_9ASCO</name>
<evidence type="ECO:0000313" key="3">
    <source>
        <dbReference type="Proteomes" id="UP000253472"/>
    </source>
</evidence>
<reference evidence="2 3" key="1">
    <citation type="submission" date="2018-06" db="EMBL/GenBank/DDBJ databases">
        <title>Whole genome sequencing of Candida tropicalis (genome annotated by CSBL at Korea University).</title>
        <authorList>
            <person name="Ahn J."/>
        </authorList>
    </citation>
    <scope>NUCLEOTIDE SEQUENCE [LARGE SCALE GENOMIC DNA]</scope>
    <source>
        <strain evidence="2 3">ATCC 20962</strain>
    </source>
</reference>
<feature type="region of interest" description="Disordered" evidence="1">
    <location>
        <begin position="87"/>
        <end position="108"/>
    </location>
</feature>
<gene>
    <name evidence="2" type="ORF">Cantr_10691</name>
</gene>
<organism evidence="2 3">
    <name type="scientific">Candida viswanathii</name>
    <dbReference type="NCBI Taxonomy" id="5486"/>
    <lineage>
        <taxon>Eukaryota</taxon>
        <taxon>Fungi</taxon>
        <taxon>Dikarya</taxon>
        <taxon>Ascomycota</taxon>
        <taxon>Saccharomycotina</taxon>
        <taxon>Pichiomycetes</taxon>
        <taxon>Debaryomycetaceae</taxon>
        <taxon>Candida/Lodderomyces clade</taxon>
        <taxon>Candida</taxon>
    </lineage>
</organism>
<accession>A0A367YD58</accession>